<dbReference type="SMART" id="SM00360">
    <property type="entry name" value="RRM"/>
    <property type="match status" value="1"/>
</dbReference>
<comment type="caution">
    <text evidence="4">The sequence shown here is derived from an EMBL/GenBank/DDBJ whole genome shotgun (WGS) entry which is preliminary data.</text>
</comment>
<dbReference type="InterPro" id="IPR012677">
    <property type="entry name" value="Nucleotide-bd_a/b_plait_sf"/>
</dbReference>
<protein>
    <recommendedName>
        <fullName evidence="3">RRM domain-containing protein</fullName>
    </recommendedName>
</protein>
<proteinExistence type="predicted"/>
<dbReference type="EMBL" id="JAYWIO010000003">
    <property type="protein sequence ID" value="KAK7276551.1"/>
    <property type="molecule type" value="Genomic_DNA"/>
</dbReference>
<evidence type="ECO:0000256" key="2">
    <source>
        <dbReference type="PROSITE-ProRule" id="PRU00176"/>
    </source>
</evidence>
<dbReference type="SUPFAM" id="SSF54928">
    <property type="entry name" value="RNA-binding domain, RBD"/>
    <property type="match status" value="1"/>
</dbReference>
<dbReference type="GO" id="GO:0003723">
    <property type="term" value="F:RNA binding"/>
    <property type="evidence" value="ECO:0007669"/>
    <property type="project" value="UniProtKB-UniRule"/>
</dbReference>
<dbReference type="InterPro" id="IPR035979">
    <property type="entry name" value="RBD_domain_sf"/>
</dbReference>
<dbReference type="PROSITE" id="PS50102">
    <property type="entry name" value="RRM"/>
    <property type="match status" value="1"/>
</dbReference>
<gene>
    <name evidence="4" type="ORF">RIF29_17693</name>
</gene>
<dbReference type="InterPro" id="IPR000504">
    <property type="entry name" value="RRM_dom"/>
</dbReference>
<dbReference type="Pfam" id="PF00076">
    <property type="entry name" value="RRM_1"/>
    <property type="match status" value="1"/>
</dbReference>
<reference evidence="4 5" key="1">
    <citation type="submission" date="2024-01" db="EMBL/GenBank/DDBJ databases">
        <title>The genomes of 5 underutilized Papilionoideae crops provide insights into root nodulation and disease resistanc.</title>
        <authorList>
            <person name="Yuan L."/>
        </authorList>
    </citation>
    <scope>NUCLEOTIDE SEQUENCE [LARGE SCALE GENOMIC DNA]</scope>
    <source>
        <strain evidence="4">ZHUSHIDOU_FW_LH</strain>
        <tissue evidence="4">Leaf</tissue>
    </source>
</reference>
<name>A0AAN9IKH5_CROPI</name>
<dbReference type="InterPro" id="IPR050886">
    <property type="entry name" value="RNA-binding_reg"/>
</dbReference>
<sequence length="113" mass="12454">MQIRGEKRSEIQWTTVEEAGYFLAANKSLPPPVFRCIVTGLVQTLDTEDLVKAFSPFGDVIDSKVLKERHTGKSKEFGFVTFSSEALALAAIEAMNGQDLQGRIITVFEAQST</sequence>
<dbReference type="Gene3D" id="3.30.70.330">
    <property type="match status" value="1"/>
</dbReference>
<dbReference type="PANTHER" id="PTHR48024">
    <property type="entry name" value="GEO13361P1-RELATED"/>
    <property type="match status" value="1"/>
</dbReference>
<evidence type="ECO:0000313" key="5">
    <source>
        <dbReference type="Proteomes" id="UP001372338"/>
    </source>
</evidence>
<keyword evidence="1 2" id="KW-0694">RNA-binding</keyword>
<keyword evidence="5" id="KW-1185">Reference proteome</keyword>
<feature type="domain" description="RRM" evidence="3">
    <location>
        <begin position="34"/>
        <end position="112"/>
    </location>
</feature>
<evidence type="ECO:0000259" key="3">
    <source>
        <dbReference type="PROSITE" id="PS50102"/>
    </source>
</evidence>
<evidence type="ECO:0000313" key="4">
    <source>
        <dbReference type="EMBL" id="KAK7276551.1"/>
    </source>
</evidence>
<dbReference type="PANTHER" id="PTHR48024:SF56">
    <property type="entry name" value="HETEROGENEOUS NUCLEAR RIBONUCLEOPROTEIN A0"/>
    <property type="match status" value="1"/>
</dbReference>
<accession>A0AAN9IKH5</accession>
<evidence type="ECO:0000256" key="1">
    <source>
        <dbReference type="ARBA" id="ARBA00022884"/>
    </source>
</evidence>
<organism evidence="4 5">
    <name type="scientific">Crotalaria pallida</name>
    <name type="common">Smooth rattlebox</name>
    <name type="synonym">Crotalaria striata</name>
    <dbReference type="NCBI Taxonomy" id="3830"/>
    <lineage>
        <taxon>Eukaryota</taxon>
        <taxon>Viridiplantae</taxon>
        <taxon>Streptophyta</taxon>
        <taxon>Embryophyta</taxon>
        <taxon>Tracheophyta</taxon>
        <taxon>Spermatophyta</taxon>
        <taxon>Magnoliopsida</taxon>
        <taxon>eudicotyledons</taxon>
        <taxon>Gunneridae</taxon>
        <taxon>Pentapetalae</taxon>
        <taxon>rosids</taxon>
        <taxon>fabids</taxon>
        <taxon>Fabales</taxon>
        <taxon>Fabaceae</taxon>
        <taxon>Papilionoideae</taxon>
        <taxon>50 kb inversion clade</taxon>
        <taxon>genistoids sensu lato</taxon>
        <taxon>core genistoids</taxon>
        <taxon>Crotalarieae</taxon>
        <taxon>Crotalaria</taxon>
    </lineage>
</organism>
<dbReference type="Proteomes" id="UP001372338">
    <property type="component" value="Unassembled WGS sequence"/>
</dbReference>
<dbReference type="AlphaFoldDB" id="A0AAN9IKH5"/>